<gene>
    <name evidence="2" type="ORF">ACFOD7_03585</name>
</gene>
<feature type="domain" description="N-acetyltransferase" evidence="1">
    <location>
        <begin position="103"/>
        <end position="237"/>
    </location>
</feature>
<protein>
    <submittedName>
        <fullName evidence="2">GNAT family N-acetyltransferase</fullName>
    </submittedName>
</protein>
<dbReference type="RefSeq" id="WP_207468799.1">
    <property type="nucleotide sequence ID" value="NZ_JAFNAW010000023.1"/>
</dbReference>
<organism evidence="2 3">
    <name type="scientific">Paracoccus fontiphilus</name>
    <dbReference type="NCBI Taxonomy" id="1815556"/>
    <lineage>
        <taxon>Bacteria</taxon>
        <taxon>Pseudomonadati</taxon>
        <taxon>Pseudomonadota</taxon>
        <taxon>Alphaproteobacteria</taxon>
        <taxon>Rhodobacterales</taxon>
        <taxon>Paracoccaceae</taxon>
        <taxon>Paracoccus</taxon>
    </lineage>
</organism>
<dbReference type="InterPro" id="IPR016181">
    <property type="entry name" value="Acyl_CoA_acyltransferase"/>
</dbReference>
<dbReference type="PROSITE" id="PS51186">
    <property type="entry name" value="GNAT"/>
    <property type="match status" value="1"/>
</dbReference>
<dbReference type="EMBL" id="JBHRTE010000014">
    <property type="protein sequence ID" value="MFC3167125.1"/>
    <property type="molecule type" value="Genomic_DNA"/>
</dbReference>
<dbReference type="Gene3D" id="3.40.630.30">
    <property type="match status" value="1"/>
</dbReference>
<name>A0ABV7I944_9RHOB</name>
<evidence type="ECO:0000259" key="1">
    <source>
        <dbReference type="PROSITE" id="PS51186"/>
    </source>
</evidence>
<dbReference type="Proteomes" id="UP001595557">
    <property type="component" value="Unassembled WGS sequence"/>
</dbReference>
<dbReference type="CDD" id="cd04301">
    <property type="entry name" value="NAT_SF"/>
    <property type="match status" value="1"/>
</dbReference>
<proteinExistence type="predicted"/>
<keyword evidence="3" id="KW-1185">Reference proteome</keyword>
<dbReference type="Pfam" id="PF00583">
    <property type="entry name" value="Acetyltransf_1"/>
    <property type="match status" value="1"/>
</dbReference>
<comment type="caution">
    <text evidence="2">The sequence shown here is derived from an EMBL/GenBank/DDBJ whole genome shotgun (WGS) entry which is preliminary data.</text>
</comment>
<accession>A0ABV7I944</accession>
<reference evidence="3" key="1">
    <citation type="journal article" date="2019" name="Int. J. Syst. Evol. Microbiol.">
        <title>The Global Catalogue of Microorganisms (GCM) 10K type strain sequencing project: providing services to taxonomists for standard genome sequencing and annotation.</title>
        <authorList>
            <consortium name="The Broad Institute Genomics Platform"/>
            <consortium name="The Broad Institute Genome Sequencing Center for Infectious Disease"/>
            <person name="Wu L."/>
            <person name="Ma J."/>
        </authorList>
    </citation>
    <scope>NUCLEOTIDE SEQUENCE [LARGE SCALE GENOMIC DNA]</scope>
    <source>
        <strain evidence="3">KCTC 52239</strain>
    </source>
</reference>
<sequence length="237" mass="25387">MDAALARAFEDTWPAAEYADAGGLRVGRGLGAGGRVSSARAVGTWRPDDIGAAEAIHRGWHQQPMFRALDDDTRLIDALRAAGYRRETPTAIMEAPLSALTGQPIPPLTTFAIWPPLAIQRDIWTAGNINPARQAVMDRVAGPRTAILGRIDDRAAGAGFAALLGEVAMVHAVEVLPQFRRRGLAGWMMRQAAAWAADRGATRIALAVSRANTGARATYDRLGFVEVAGYAYYAKPL</sequence>
<evidence type="ECO:0000313" key="3">
    <source>
        <dbReference type="Proteomes" id="UP001595557"/>
    </source>
</evidence>
<dbReference type="PANTHER" id="PTHR43072">
    <property type="entry name" value="N-ACETYLTRANSFERASE"/>
    <property type="match status" value="1"/>
</dbReference>
<dbReference type="InterPro" id="IPR000182">
    <property type="entry name" value="GNAT_dom"/>
</dbReference>
<evidence type="ECO:0000313" key="2">
    <source>
        <dbReference type="EMBL" id="MFC3167125.1"/>
    </source>
</evidence>
<dbReference type="SUPFAM" id="SSF55729">
    <property type="entry name" value="Acyl-CoA N-acyltransferases (Nat)"/>
    <property type="match status" value="1"/>
</dbReference>